<organism evidence="4 5">
    <name type="scientific">Streptomyces salinarius</name>
    <dbReference type="NCBI Taxonomy" id="2762598"/>
    <lineage>
        <taxon>Bacteria</taxon>
        <taxon>Bacillati</taxon>
        <taxon>Actinomycetota</taxon>
        <taxon>Actinomycetes</taxon>
        <taxon>Kitasatosporales</taxon>
        <taxon>Streptomycetaceae</taxon>
        <taxon>Streptomyces</taxon>
    </lineage>
</organism>
<evidence type="ECO:0000313" key="5">
    <source>
        <dbReference type="Proteomes" id="UP001614264"/>
    </source>
</evidence>
<dbReference type="Pfam" id="PF15644">
    <property type="entry name" value="Gln_amidase"/>
    <property type="match status" value="1"/>
</dbReference>
<feature type="coiled-coil region" evidence="1">
    <location>
        <begin position="191"/>
        <end position="253"/>
    </location>
</feature>
<accession>A0ABW8BC87</accession>
<feature type="domain" description="Putative T7SS secretion signal" evidence="3">
    <location>
        <begin position="29"/>
        <end position="269"/>
    </location>
</feature>
<comment type="caution">
    <text evidence="4">The sequence shown here is derived from an EMBL/GenBank/DDBJ whole genome shotgun (WGS) entry which is preliminary data.</text>
</comment>
<dbReference type="Proteomes" id="UP001614264">
    <property type="component" value="Unassembled WGS sequence"/>
</dbReference>
<keyword evidence="1" id="KW-0175">Coiled coil</keyword>
<sequence>MGVLDDIGSGLGKLKDGVKDGVNHGLTIVEDGVDAGKKALGEGIDWGTDRLGDGLDKVGLEDAADAVEDWGDGVASDLGATPGEQQLGETEEANELVHGNAEKIRASAKHLRDFSTAFDKVGSGMKKVDSSSWRGKGGDTFREKFGVHPTKWLHAADACETAATALESYAGTVTWAQQQAREAAELYKRGKQASQRAVEEYNKQIDAYNAKIKADQDPGPVPAPFQDPGKATIQRAREKLAEARRQRNTAASDAEAGIRKALAHAPAEPPPLDRIGKNVVDGFVATGVELTHFAGGVVKGTAGLVNFARGLNPVDPYNLTHPAEYLQNVSMTLSGLVSTAAHPERALNAAVEGFKKDPSEFVGRLVPELIGTKGAGLVRGGVRMAAKEGLEAGTAKAAAGGAKYADEAAGAAPKDWSDLARSTDHVSKKAIHYESVDPHKAQEFLDSEYPWLKDVNNTNVPGYRDNCSHNVVTVDRRLDDIEVSAAPKKTPDHIPPEQLGLPNRAKGHYDMVNSYDDIIADLEKRGEGSRSAVYISRPDGSAHVFNAVNTKNGVVFLDGQSGTLGILENNVSSIGHIPYRNGSQ</sequence>
<gene>
    <name evidence="4" type="ORF">AB4829_18755</name>
</gene>
<keyword evidence="5" id="KW-1185">Reference proteome</keyword>
<evidence type="ECO:0000259" key="2">
    <source>
        <dbReference type="Pfam" id="PF15644"/>
    </source>
</evidence>
<protein>
    <submittedName>
        <fullName evidence="4">T7SS-secreted protein</fullName>
    </submittedName>
</protein>
<feature type="domain" description="Tox-PL" evidence="2">
    <location>
        <begin position="466"/>
        <end position="563"/>
    </location>
</feature>
<dbReference type="EMBL" id="JBITPR010000043">
    <property type="protein sequence ID" value="MFI7872626.1"/>
    <property type="molecule type" value="Genomic_DNA"/>
</dbReference>
<evidence type="ECO:0000259" key="3">
    <source>
        <dbReference type="Pfam" id="PF21725"/>
    </source>
</evidence>
<name>A0ABW8BC87_9ACTN</name>
<proteinExistence type="predicted"/>
<evidence type="ECO:0000256" key="1">
    <source>
        <dbReference type="SAM" id="Coils"/>
    </source>
</evidence>
<dbReference type="Pfam" id="PF21725">
    <property type="entry name" value="T7SS_signal"/>
    <property type="match status" value="1"/>
</dbReference>
<dbReference type="InterPro" id="IPR028908">
    <property type="entry name" value="Tox-PL_dom"/>
</dbReference>
<dbReference type="RefSeq" id="WP_386625933.1">
    <property type="nucleotide sequence ID" value="NZ_JBITPR010000043.1"/>
</dbReference>
<evidence type="ECO:0000313" key="4">
    <source>
        <dbReference type="EMBL" id="MFI7872626.1"/>
    </source>
</evidence>
<dbReference type="InterPro" id="IPR049082">
    <property type="entry name" value="T7SS_signal"/>
</dbReference>
<reference evidence="4 5" key="1">
    <citation type="submission" date="2024-07" db="EMBL/GenBank/DDBJ databases">
        <title>Whole genome sequencing of Prodigiosin pigment-producing Streptomyces salinarius isolated from rhizosphere soil of Arachis hypogaea.</title>
        <authorList>
            <person name="Vidhya A."/>
            <person name="Ramya S."/>
        </authorList>
    </citation>
    <scope>NUCLEOTIDE SEQUENCE [LARGE SCALE GENOMIC DNA]</scope>
    <source>
        <strain evidence="4 5">VRMG2420</strain>
    </source>
</reference>